<keyword evidence="2" id="KW-0067">ATP-binding</keyword>
<dbReference type="InterPro" id="IPR000792">
    <property type="entry name" value="Tscrpt_reg_LuxR_C"/>
</dbReference>
<reference evidence="5 6" key="1">
    <citation type="submission" date="2021-03" db="EMBL/GenBank/DDBJ databases">
        <title>Whole genome shotgun sequence of Actinoplanes toevensis NBRC 105298.</title>
        <authorList>
            <person name="Komaki H."/>
            <person name="Tamura T."/>
        </authorList>
    </citation>
    <scope>NUCLEOTIDE SEQUENCE [LARGE SCALE GENOMIC DNA]</scope>
    <source>
        <strain evidence="5 6">NBRC 105298</strain>
    </source>
</reference>
<dbReference type="EMBL" id="BOQN01000035">
    <property type="protein sequence ID" value="GIM90690.1"/>
    <property type="molecule type" value="Genomic_DNA"/>
</dbReference>
<keyword evidence="1" id="KW-0547">Nucleotide-binding</keyword>
<evidence type="ECO:0000256" key="3">
    <source>
        <dbReference type="SAM" id="MobiDB-lite"/>
    </source>
</evidence>
<evidence type="ECO:0000256" key="1">
    <source>
        <dbReference type="ARBA" id="ARBA00022741"/>
    </source>
</evidence>
<evidence type="ECO:0000256" key="2">
    <source>
        <dbReference type="ARBA" id="ARBA00022840"/>
    </source>
</evidence>
<accession>A0A919T7Z9</accession>
<evidence type="ECO:0000259" key="4">
    <source>
        <dbReference type="PROSITE" id="PS50043"/>
    </source>
</evidence>
<dbReference type="GO" id="GO:0003677">
    <property type="term" value="F:DNA binding"/>
    <property type="evidence" value="ECO:0007669"/>
    <property type="project" value="InterPro"/>
</dbReference>
<dbReference type="Gene3D" id="1.10.10.10">
    <property type="entry name" value="Winged helix-like DNA-binding domain superfamily/Winged helix DNA-binding domain"/>
    <property type="match status" value="1"/>
</dbReference>
<dbReference type="GO" id="GO:0005524">
    <property type="term" value="F:ATP binding"/>
    <property type="evidence" value="ECO:0007669"/>
    <property type="project" value="UniProtKB-KW"/>
</dbReference>
<evidence type="ECO:0000313" key="5">
    <source>
        <dbReference type="EMBL" id="GIM90690.1"/>
    </source>
</evidence>
<dbReference type="Gene3D" id="3.40.50.300">
    <property type="entry name" value="P-loop containing nucleotide triphosphate hydrolases"/>
    <property type="match status" value="1"/>
</dbReference>
<dbReference type="Proteomes" id="UP000677082">
    <property type="component" value="Unassembled WGS sequence"/>
</dbReference>
<gene>
    <name evidence="5" type="ORF">Ato02nite_024830</name>
</gene>
<dbReference type="PRINTS" id="PR00038">
    <property type="entry name" value="HTHLUXR"/>
</dbReference>
<dbReference type="GO" id="GO:0006355">
    <property type="term" value="P:regulation of DNA-templated transcription"/>
    <property type="evidence" value="ECO:0007669"/>
    <property type="project" value="InterPro"/>
</dbReference>
<dbReference type="SMART" id="SM00421">
    <property type="entry name" value="HTH_LUXR"/>
    <property type="match status" value="1"/>
</dbReference>
<dbReference type="InterPro" id="IPR036388">
    <property type="entry name" value="WH-like_DNA-bd_sf"/>
</dbReference>
<sequence length="948" mass="99889">MAGDQLRGRRRERETLDRLLRDVRSGQSRVLVLRGEAGVGKTALLDYLVEQARAGRVVAAAGVEPETELAYSALQQVCAPLLGHLDRLPEPQRDALATAFGLSAGRPPEALIVGLAVLGLLAEAATERPLLCVVDDAQWLDRMSEVVLVFVARRLDAESVALVFAARDPGTPPDPLGGLPELRVGGLPDADARALLDSVLPGPIDARVRDRILAETRGNPLALLELPRDLTPAELAFGFGVPTTTPLQDRVEDGFRRRIAALPGDTRRLLLAAAVEPIGDVPLLWRAAAVLGIAPAAAVPAETAGLVEFGARVGFRHPLVRSAAWRAADPAELRAVHAALAEVTDAEQDPDRRAWHRAHAAVGPNEEVAAELERSADRALARGGRAAAAAFLERAAELTLDSATRAARTLAAAQARFASGAFGAVPGLLSAAEMGPLDPVQRAVAERLRARVAFAVNAGRAAVSPLLEAAARLAELDPAAARETFVSAIGAALNAGRFGIDDLGRAVDAAAAATAGDNARPAGPGAGDDPAGRVLAALIAWHRGGHVAAVPLFRRALDAITPDRDLDLLWLGGLFVHEVWDDEQFLDRNERAVAFARESGNRSLLPTALTFRATALIFAGRFADASDLIDEAEALARVTGPSPHPAAAALLAAHRGRADTAAHHDRADTAAHHDRGDTATGLIDALAADAEAGGMGWLLAVARHSQAVLHNGLGNYPAALAASSAATDHENLAVLQWGLTELVEAAARAGEPAVAAKARDRLAEHTAAVDTAWARGTQALADALAGPAADADGNYRRAVAEFATTRLDLQLARARLLYGEWLRRHDRRADARAQLRPAHDAFSTMGAEGFADRAGRELLATGETIRKRSAPGVPEELTPQEAQIARLAAAGRTNPEIGAVLFLSPRTVEWHLRKIFAKLGVTSRRELRSSARPDGERAPRDGRPPRST</sequence>
<dbReference type="AlphaFoldDB" id="A0A919T7Z9"/>
<dbReference type="GO" id="GO:0005737">
    <property type="term" value="C:cytoplasm"/>
    <property type="evidence" value="ECO:0007669"/>
    <property type="project" value="TreeGrafter"/>
</dbReference>
<dbReference type="SUPFAM" id="SSF52540">
    <property type="entry name" value="P-loop containing nucleoside triphosphate hydrolases"/>
    <property type="match status" value="1"/>
</dbReference>
<dbReference type="InterPro" id="IPR041664">
    <property type="entry name" value="AAA_16"/>
</dbReference>
<organism evidence="5 6">
    <name type="scientific">Paractinoplanes toevensis</name>
    <dbReference type="NCBI Taxonomy" id="571911"/>
    <lineage>
        <taxon>Bacteria</taxon>
        <taxon>Bacillati</taxon>
        <taxon>Actinomycetota</taxon>
        <taxon>Actinomycetes</taxon>
        <taxon>Micromonosporales</taxon>
        <taxon>Micromonosporaceae</taxon>
        <taxon>Paractinoplanes</taxon>
    </lineage>
</organism>
<proteinExistence type="predicted"/>
<feature type="domain" description="HTH luxR-type" evidence="4">
    <location>
        <begin position="870"/>
        <end position="935"/>
    </location>
</feature>
<dbReference type="Pfam" id="PF00196">
    <property type="entry name" value="GerE"/>
    <property type="match status" value="1"/>
</dbReference>
<comment type="caution">
    <text evidence="5">The sequence shown here is derived from an EMBL/GenBank/DDBJ whole genome shotgun (WGS) entry which is preliminary data.</text>
</comment>
<dbReference type="PROSITE" id="PS50043">
    <property type="entry name" value="HTH_LUXR_2"/>
    <property type="match status" value="1"/>
</dbReference>
<feature type="region of interest" description="Disordered" evidence="3">
    <location>
        <begin position="925"/>
        <end position="948"/>
    </location>
</feature>
<dbReference type="PANTHER" id="PTHR16305:SF35">
    <property type="entry name" value="TRANSCRIPTIONAL ACTIVATOR DOMAIN"/>
    <property type="match status" value="1"/>
</dbReference>
<dbReference type="RefSeq" id="WP_246606707.1">
    <property type="nucleotide sequence ID" value="NZ_BOQN01000035.1"/>
</dbReference>
<dbReference type="PANTHER" id="PTHR16305">
    <property type="entry name" value="TESTICULAR SOLUBLE ADENYLYL CYCLASE"/>
    <property type="match status" value="1"/>
</dbReference>
<dbReference type="GO" id="GO:0004016">
    <property type="term" value="F:adenylate cyclase activity"/>
    <property type="evidence" value="ECO:0007669"/>
    <property type="project" value="TreeGrafter"/>
</dbReference>
<name>A0A919T7Z9_9ACTN</name>
<keyword evidence="6" id="KW-1185">Reference proteome</keyword>
<evidence type="ECO:0000313" key="6">
    <source>
        <dbReference type="Proteomes" id="UP000677082"/>
    </source>
</evidence>
<dbReference type="InterPro" id="IPR027417">
    <property type="entry name" value="P-loop_NTPase"/>
</dbReference>
<dbReference type="CDD" id="cd06170">
    <property type="entry name" value="LuxR_C_like"/>
    <property type="match status" value="1"/>
</dbReference>
<dbReference type="Pfam" id="PF13191">
    <property type="entry name" value="AAA_16"/>
    <property type="match status" value="1"/>
</dbReference>
<dbReference type="SUPFAM" id="SSF46894">
    <property type="entry name" value="C-terminal effector domain of the bipartite response regulators"/>
    <property type="match status" value="1"/>
</dbReference>
<protein>
    <submittedName>
        <fullName evidence="5">LuxR family transcriptional regulator</fullName>
    </submittedName>
</protein>
<dbReference type="InterPro" id="IPR016032">
    <property type="entry name" value="Sig_transdc_resp-reg_C-effctor"/>
</dbReference>